<dbReference type="EMBL" id="BK016230">
    <property type="protein sequence ID" value="DAG03393.1"/>
    <property type="molecule type" value="Genomic_DNA"/>
</dbReference>
<proteinExistence type="predicted"/>
<organism evidence="1">
    <name type="scientific">Ackermannviridae sp. ctUml7</name>
    <dbReference type="NCBI Taxonomy" id="2825753"/>
    <lineage>
        <taxon>Viruses</taxon>
        <taxon>Duplodnaviria</taxon>
        <taxon>Heunggongvirae</taxon>
        <taxon>Uroviricota</taxon>
        <taxon>Caudoviricetes</taxon>
        <taxon>Pantevenvirales</taxon>
        <taxon>Ackermannviridae</taxon>
    </lineage>
</organism>
<dbReference type="CDD" id="cd06091">
    <property type="entry name" value="KOW_NusG"/>
    <property type="match status" value="1"/>
</dbReference>
<sequence>MKNWPWMIIYIDRNKFLDTDIEKVEKEYGIEIVVPVTRVLKGKHRGRNNYEDVPYLFNFGFLRVPKFRRYDIDYLVKLKREIPLLLGFLRDTTLPSQGFNFAMISSREVNRIIRDAGQSSIYSEHQEENIKIGDSIKLSGYPFEGLYGVVEKINKEKQNMVISIEISNGAPLKITVPFFNIYYTMYHYDMNSTDYLENGFEEVGERKLNRAYATISLETEDYEEK</sequence>
<protein>
    <submittedName>
        <fullName evidence="1">NusG</fullName>
    </submittedName>
</protein>
<evidence type="ECO:0000313" key="1">
    <source>
        <dbReference type="EMBL" id="DAG03393.1"/>
    </source>
</evidence>
<dbReference type="InterPro" id="IPR014722">
    <property type="entry name" value="Rib_uL2_dom2"/>
</dbReference>
<name>A0A8S5V9G6_9CAUD</name>
<accession>A0A8S5V9G6</accession>
<reference evidence="1" key="1">
    <citation type="journal article" date="2021" name="Proc. Natl. Acad. Sci. U.S.A.">
        <title>A Catalog of Tens of Thousands of Viruses from Human Metagenomes Reveals Hidden Associations with Chronic Diseases.</title>
        <authorList>
            <person name="Tisza M.J."/>
            <person name="Buck C.B."/>
        </authorList>
    </citation>
    <scope>NUCLEOTIDE SEQUENCE</scope>
    <source>
        <strain evidence="1">CtUml7</strain>
    </source>
</reference>
<dbReference type="Gene3D" id="2.30.30.30">
    <property type="match status" value="1"/>
</dbReference>